<dbReference type="CDD" id="cd00130">
    <property type="entry name" value="PAS"/>
    <property type="match status" value="3"/>
</dbReference>
<dbReference type="Proteomes" id="UP001651880">
    <property type="component" value="Unassembled WGS sequence"/>
</dbReference>
<dbReference type="Pfam" id="PF00990">
    <property type="entry name" value="GGDEF"/>
    <property type="match status" value="1"/>
</dbReference>
<dbReference type="InterPro" id="IPR000700">
    <property type="entry name" value="PAS-assoc_C"/>
</dbReference>
<dbReference type="InterPro" id="IPR029787">
    <property type="entry name" value="Nucleotide_cyclase"/>
</dbReference>
<dbReference type="InterPro" id="IPR000014">
    <property type="entry name" value="PAS"/>
</dbReference>
<dbReference type="Pfam" id="PF00989">
    <property type="entry name" value="PAS"/>
    <property type="match status" value="1"/>
</dbReference>
<dbReference type="InterPro" id="IPR013655">
    <property type="entry name" value="PAS_fold_3"/>
</dbReference>
<dbReference type="Gene3D" id="3.30.450.20">
    <property type="entry name" value="PAS domain"/>
    <property type="match status" value="3"/>
</dbReference>
<dbReference type="Gene3D" id="3.20.20.450">
    <property type="entry name" value="EAL domain"/>
    <property type="match status" value="1"/>
</dbReference>
<dbReference type="InterPro" id="IPR052155">
    <property type="entry name" value="Biofilm_reg_signaling"/>
</dbReference>
<dbReference type="SUPFAM" id="SSF55785">
    <property type="entry name" value="PYP-like sensor domain (PAS domain)"/>
    <property type="match status" value="3"/>
</dbReference>
<proteinExistence type="predicted"/>
<protein>
    <submittedName>
        <fullName evidence="6">EAL domain-containing protein</fullName>
    </submittedName>
</protein>
<feature type="domain" description="PAS" evidence="2">
    <location>
        <begin position="142"/>
        <end position="195"/>
    </location>
</feature>
<name>A0ABT1NFJ1_9FIRM</name>
<evidence type="ECO:0000259" key="3">
    <source>
        <dbReference type="PROSITE" id="PS50113"/>
    </source>
</evidence>
<dbReference type="PANTHER" id="PTHR44757">
    <property type="entry name" value="DIGUANYLATE CYCLASE DGCP"/>
    <property type="match status" value="1"/>
</dbReference>
<dbReference type="CDD" id="cd01949">
    <property type="entry name" value="GGDEF"/>
    <property type="match status" value="1"/>
</dbReference>
<dbReference type="PROSITE" id="PS50887">
    <property type="entry name" value="GGDEF"/>
    <property type="match status" value="1"/>
</dbReference>
<dbReference type="InterPro" id="IPR035919">
    <property type="entry name" value="EAL_sf"/>
</dbReference>
<sequence length="854" mass="98866">MNIEKFFKRVIEVLPDPIFAIDKDGKIILWNSAMERLTRVKREGVLGKGDYAHSEIFYGYKRPTLIDLVLKPDEEAEKRYYTGFLRNVEGAVEGETFSSKLDYYDWGKAVPIFNDEGEIEAVVSISRDISENIKFQKQQDILLKRYETLFVNSPDGIACFDKDHTVFDVNESFLRIFGYTREECIGRNLDDLVVPRKLKEKAVQMTEELFEKGIVDFEDVRYTKTGAPIVVNIRAILMKVKDELLGGYGIYTDVTERARYKEDLESTNVELEATIEQLVSNEEELRAQYDEIQEYSEKNEELRQKYEIAIEATGSFIWEINTRKKTIEFSKNFVDLVGYKAIQKESIYEIIDEVVHEEDKSSLIHEIDRCIDGTREEIDTQIRIIDKDDEIHWYMIRGKGIKGKRDRINALHGVLIDITEMKHKEEYIEFLAVYDPLTGLYNRRKLTEILMKELGNNKKGALLLLDIDDFKNINDILGHVYGDELLKRFAALLKEWAAENTIPFRFGGDEFLILIREEAPHRIAEYAQNLKNIVRDRIIVDNMENGITVTMGIVQYPGDGNGIDELLSKADIAMYSAKKSGKNRYLFFDEKMKEKFNDKINIENALRKALRNEDFLLLYQPIIETRTGYISSFEALLRIRGNDISPEEFIPIAEETGLILPIGKWVIKEAVKQISIWAEKGHRPLPVSINLSPRQFYDASLVEYISKILEDYGVDPSLLEIEITENTFAEKKHEIINILNRLKALGVVISLDDFGTGYSSLNYLTFMPIDKIKLDKSLKDKFIELESIKIMGRLIALVHGLNLKVVTEGVEEIEEFKRMKRAGSDYLQGYLFSKPIKQEEVEKIFNKNYMDLLS</sequence>
<evidence type="ECO:0000313" key="7">
    <source>
        <dbReference type="Proteomes" id="UP001651880"/>
    </source>
</evidence>
<dbReference type="PANTHER" id="PTHR44757:SF2">
    <property type="entry name" value="BIOFILM ARCHITECTURE MAINTENANCE PROTEIN MBAA"/>
    <property type="match status" value="1"/>
</dbReference>
<feature type="domain" description="GGDEF" evidence="5">
    <location>
        <begin position="458"/>
        <end position="590"/>
    </location>
</feature>
<feature type="domain" description="PAC" evidence="3">
    <location>
        <begin position="378"/>
        <end position="430"/>
    </location>
</feature>
<keyword evidence="1" id="KW-0175">Coiled coil</keyword>
<dbReference type="PROSITE" id="PS50883">
    <property type="entry name" value="EAL"/>
    <property type="match status" value="1"/>
</dbReference>
<feature type="domain" description="EAL" evidence="4">
    <location>
        <begin position="599"/>
        <end position="849"/>
    </location>
</feature>
<dbReference type="SMART" id="SM00267">
    <property type="entry name" value="GGDEF"/>
    <property type="match status" value="1"/>
</dbReference>
<dbReference type="SMART" id="SM00052">
    <property type="entry name" value="EAL"/>
    <property type="match status" value="1"/>
</dbReference>
<organism evidence="6 7">
    <name type="scientific">Lutispora saccharofermentans</name>
    <dbReference type="NCBI Taxonomy" id="3024236"/>
    <lineage>
        <taxon>Bacteria</taxon>
        <taxon>Bacillati</taxon>
        <taxon>Bacillota</taxon>
        <taxon>Clostridia</taxon>
        <taxon>Lutisporales</taxon>
        <taxon>Lutisporaceae</taxon>
        <taxon>Lutispora</taxon>
    </lineage>
</organism>
<dbReference type="EMBL" id="JAJEKE010000002">
    <property type="protein sequence ID" value="MCQ1528616.1"/>
    <property type="molecule type" value="Genomic_DNA"/>
</dbReference>
<dbReference type="PROSITE" id="PS50113">
    <property type="entry name" value="PAC"/>
    <property type="match status" value="1"/>
</dbReference>
<accession>A0ABT1NFJ1</accession>
<feature type="domain" description="PAS" evidence="2">
    <location>
        <begin position="3"/>
        <end position="48"/>
    </location>
</feature>
<dbReference type="Pfam" id="PF00563">
    <property type="entry name" value="EAL"/>
    <property type="match status" value="1"/>
</dbReference>
<dbReference type="Gene3D" id="3.30.70.270">
    <property type="match status" value="1"/>
</dbReference>
<dbReference type="CDD" id="cd01948">
    <property type="entry name" value="EAL"/>
    <property type="match status" value="1"/>
</dbReference>
<reference evidence="6 7" key="1">
    <citation type="submission" date="2021-10" db="EMBL/GenBank/DDBJ databases">
        <title>Lutispora strain m25 sp. nov., a thermophilic, non-spore-forming bacterium isolated from a lab-scale methanogenic bioreactor digesting anaerobic sludge.</title>
        <authorList>
            <person name="El Houari A."/>
            <person name="Mcdonald J."/>
        </authorList>
    </citation>
    <scope>NUCLEOTIDE SEQUENCE [LARGE SCALE GENOMIC DNA]</scope>
    <source>
        <strain evidence="7">m25</strain>
    </source>
</reference>
<dbReference type="InterPro" id="IPR013767">
    <property type="entry name" value="PAS_fold"/>
</dbReference>
<evidence type="ECO:0000256" key="1">
    <source>
        <dbReference type="SAM" id="Coils"/>
    </source>
</evidence>
<dbReference type="InterPro" id="IPR000160">
    <property type="entry name" value="GGDEF_dom"/>
</dbReference>
<dbReference type="SMART" id="SM00091">
    <property type="entry name" value="PAS"/>
    <property type="match status" value="3"/>
</dbReference>
<dbReference type="RefSeq" id="WP_255226135.1">
    <property type="nucleotide sequence ID" value="NZ_JAJEKE010000002.1"/>
</dbReference>
<dbReference type="NCBIfam" id="TIGR00229">
    <property type="entry name" value="sensory_box"/>
    <property type="match status" value="3"/>
</dbReference>
<feature type="domain" description="PAS" evidence="2">
    <location>
        <begin position="302"/>
        <end position="374"/>
    </location>
</feature>
<dbReference type="NCBIfam" id="TIGR00254">
    <property type="entry name" value="GGDEF"/>
    <property type="match status" value="1"/>
</dbReference>
<dbReference type="Pfam" id="PF13426">
    <property type="entry name" value="PAS_9"/>
    <property type="match status" value="1"/>
</dbReference>
<dbReference type="SUPFAM" id="SSF141868">
    <property type="entry name" value="EAL domain-like"/>
    <property type="match status" value="1"/>
</dbReference>
<dbReference type="Pfam" id="PF08447">
    <property type="entry name" value="PAS_3"/>
    <property type="match status" value="1"/>
</dbReference>
<dbReference type="InterPro" id="IPR043128">
    <property type="entry name" value="Rev_trsase/Diguanyl_cyclase"/>
</dbReference>
<keyword evidence="7" id="KW-1185">Reference proteome</keyword>
<dbReference type="InterPro" id="IPR035965">
    <property type="entry name" value="PAS-like_dom_sf"/>
</dbReference>
<evidence type="ECO:0000259" key="5">
    <source>
        <dbReference type="PROSITE" id="PS50887"/>
    </source>
</evidence>
<feature type="coiled-coil region" evidence="1">
    <location>
        <begin position="257"/>
        <end position="312"/>
    </location>
</feature>
<evidence type="ECO:0000259" key="2">
    <source>
        <dbReference type="PROSITE" id="PS50112"/>
    </source>
</evidence>
<gene>
    <name evidence="6" type="ORF">LJD61_03535</name>
</gene>
<dbReference type="InterPro" id="IPR001633">
    <property type="entry name" value="EAL_dom"/>
</dbReference>
<evidence type="ECO:0000313" key="6">
    <source>
        <dbReference type="EMBL" id="MCQ1528616.1"/>
    </source>
</evidence>
<dbReference type="PROSITE" id="PS50112">
    <property type="entry name" value="PAS"/>
    <property type="match status" value="3"/>
</dbReference>
<dbReference type="SUPFAM" id="SSF55073">
    <property type="entry name" value="Nucleotide cyclase"/>
    <property type="match status" value="1"/>
</dbReference>
<evidence type="ECO:0000259" key="4">
    <source>
        <dbReference type="PROSITE" id="PS50883"/>
    </source>
</evidence>
<comment type="caution">
    <text evidence="6">The sequence shown here is derived from an EMBL/GenBank/DDBJ whole genome shotgun (WGS) entry which is preliminary data.</text>
</comment>